<evidence type="ECO:0000313" key="2">
    <source>
        <dbReference type="Proteomes" id="UP001341840"/>
    </source>
</evidence>
<dbReference type="InterPro" id="IPR027443">
    <property type="entry name" value="IPNS-like_sf"/>
</dbReference>
<protein>
    <recommendedName>
        <fullName evidence="3">Isopenicillin N synthase-like Fe(2+) 2OG dioxygenase domain-containing protein</fullName>
    </recommendedName>
</protein>
<evidence type="ECO:0008006" key="3">
    <source>
        <dbReference type="Google" id="ProtNLM"/>
    </source>
</evidence>
<sequence>MNGMSAKMLELHYMVMNMIREAYDLSKHYTSDIEDMLMKGPVNFGLMKYKAPSNEYNKDGENGLVAHTDKNTLIILAQNDVEGSRNNKQKIESSKRHQLFYTDSTTPLWSTSSSTINKVVCTIIEMITNINPLELYSLYPRKQLPNSSHHELGLPSANPTWAWSNGRLHAAKHRVTMKGEKTRYSFALFTMPMDESKNEVPPELVDGNTHPLRYKPFTYGDFIKYFLSTLDNENALGVVAGL</sequence>
<accession>A0ABU6YIG0</accession>
<dbReference type="Gene3D" id="2.60.120.330">
    <property type="entry name" value="B-lactam Antibiotic, Isopenicillin N Synthase, Chain"/>
    <property type="match status" value="1"/>
</dbReference>
<gene>
    <name evidence="1" type="ORF">PIB30_051132</name>
</gene>
<dbReference type="PANTHER" id="PTHR47990">
    <property type="entry name" value="2-OXOGLUTARATE (2OG) AND FE(II)-DEPENDENT OXYGENASE SUPERFAMILY PROTEIN-RELATED"/>
    <property type="match status" value="1"/>
</dbReference>
<organism evidence="1 2">
    <name type="scientific">Stylosanthes scabra</name>
    <dbReference type="NCBI Taxonomy" id="79078"/>
    <lineage>
        <taxon>Eukaryota</taxon>
        <taxon>Viridiplantae</taxon>
        <taxon>Streptophyta</taxon>
        <taxon>Embryophyta</taxon>
        <taxon>Tracheophyta</taxon>
        <taxon>Spermatophyta</taxon>
        <taxon>Magnoliopsida</taxon>
        <taxon>eudicotyledons</taxon>
        <taxon>Gunneridae</taxon>
        <taxon>Pentapetalae</taxon>
        <taxon>rosids</taxon>
        <taxon>fabids</taxon>
        <taxon>Fabales</taxon>
        <taxon>Fabaceae</taxon>
        <taxon>Papilionoideae</taxon>
        <taxon>50 kb inversion clade</taxon>
        <taxon>dalbergioids sensu lato</taxon>
        <taxon>Dalbergieae</taxon>
        <taxon>Pterocarpus clade</taxon>
        <taxon>Stylosanthes</taxon>
    </lineage>
</organism>
<dbReference type="Proteomes" id="UP001341840">
    <property type="component" value="Unassembled WGS sequence"/>
</dbReference>
<keyword evidence="2" id="KW-1185">Reference proteome</keyword>
<dbReference type="InterPro" id="IPR050231">
    <property type="entry name" value="Iron_ascorbate_oxido_reductase"/>
</dbReference>
<proteinExistence type="predicted"/>
<comment type="caution">
    <text evidence="1">The sequence shown here is derived from an EMBL/GenBank/DDBJ whole genome shotgun (WGS) entry which is preliminary data.</text>
</comment>
<evidence type="ECO:0000313" key="1">
    <source>
        <dbReference type="EMBL" id="MED6209069.1"/>
    </source>
</evidence>
<dbReference type="SUPFAM" id="SSF51197">
    <property type="entry name" value="Clavaminate synthase-like"/>
    <property type="match status" value="2"/>
</dbReference>
<dbReference type="EMBL" id="JASCZI010242014">
    <property type="protein sequence ID" value="MED6209069.1"/>
    <property type="molecule type" value="Genomic_DNA"/>
</dbReference>
<reference evidence="1 2" key="1">
    <citation type="journal article" date="2023" name="Plants (Basel)">
        <title>Bridging the Gap: Combining Genomics and Transcriptomics Approaches to Understand Stylosanthes scabra, an Orphan Legume from the Brazilian Caatinga.</title>
        <authorList>
            <person name="Ferreira-Neto J.R.C."/>
            <person name="da Silva M.D."/>
            <person name="Binneck E."/>
            <person name="de Melo N.F."/>
            <person name="da Silva R.H."/>
            <person name="de Melo A.L.T.M."/>
            <person name="Pandolfi V."/>
            <person name="Bustamante F.O."/>
            <person name="Brasileiro-Vidal A.C."/>
            <person name="Benko-Iseppon A.M."/>
        </authorList>
    </citation>
    <scope>NUCLEOTIDE SEQUENCE [LARGE SCALE GENOMIC DNA]</scope>
    <source>
        <tissue evidence="1">Leaves</tissue>
    </source>
</reference>
<name>A0ABU6YIG0_9FABA</name>